<dbReference type="Gene3D" id="1.10.1670.10">
    <property type="entry name" value="Helix-hairpin-Helix base-excision DNA repair enzymes (C-terminal)"/>
    <property type="match status" value="1"/>
</dbReference>
<dbReference type="SUPFAM" id="SSF48150">
    <property type="entry name" value="DNA-glycosylase"/>
    <property type="match status" value="1"/>
</dbReference>
<dbReference type="GO" id="GO:0046872">
    <property type="term" value="F:metal ion binding"/>
    <property type="evidence" value="ECO:0007669"/>
    <property type="project" value="UniProtKB-KW"/>
</dbReference>
<dbReference type="Proteomes" id="UP000827889">
    <property type="component" value="Chromosome 8"/>
</dbReference>
<dbReference type="GO" id="GO:0035514">
    <property type="term" value="F:DNA demethylase activity"/>
    <property type="evidence" value="ECO:0007669"/>
    <property type="project" value="InterPro"/>
</dbReference>
<evidence type="ECO:0000256" key="5">
    <source>
        <dbReference type="ARBA" id="ARBA00023004"/>
    </source>
</evidence>
<comment type="similarity">
    <text evidence="3">Belongs to the DNA glycosylase family. DEMETER subfamily.</text>
</comment>
<dbReference type="AlphaFoldDB" id="A0A8B8NKD0"/>
<evidence type="ECO:0000313" key="11">
    <source>
        <dbReference type="Proteomes" id="UP000827889"/>
    </source>
</evidence>
<evidence type="ECO:0000259" key="10">
    <source>
        <dbReference type="SMART" id="SM00478"/>
    </source>
</evidence>
<dbReference type="InterPro" id="IPR011257">
    <property type="entry name" value="DNA_glycosylase"/>
</dbReference>
<keyword evidence="7" id="KW-0238">DNA-binding</keyword>
<accession>A0A8B8NKD0</accession>
<evidence type="ECO:0000256" key="6">
    <source>
        <dbReference type="ARBA" id="ARBA00023014"/>
    </source>
</evidence>
<organism evidence="11 12">
    <name type="scientific">Rhodamnia argentea</name>
    <dbReference type="NCBI Taxonomy" id="178133"/>
    <lineage>
        <taxon>Eukaryota</taxon>
        <taxon>Viridiplantae</taxon>
        <taxon>Streptophyta</taxon>
        <taxon>Embryophyta</taxon>
        <taxon>Tracheophyta</taxon>
        <taxon>Spermatophyta</taxon>
        <taxon>Magnoliopsida</taxon>
        <taxon>eudicotyledons</taxon>
        <taxon>Gunneridae</taxon>
        <taxon>Pentapetalae</taxon>
        <taxon>rosids</taxon>
        <taxon>malvids</taxon>
        <taxon>Myrtales</taxon>
        <taxon>Myrtaceae</taxon>
        <taxon>Myrtoideae</taxon>
        <taxon>Myrteae</taxon>
        <taxon>Australasian group</taxon>
        <taxon>Rhodamnia</taxon>
    </lineage>
</organism>
<evidence type="ECO:0000256" key="9">
    <source>
        <dbReference type="SAM" id="MobiDB-lite"/>
    </source>
</evidence>
<dbReference type="GO" id="GO:0006284">
    <property type="term" value="P:base-excision repair"/>
    <property type="evidence" value="ECO:0007669"/>
    <property type="project" value="InterPro"/>
</dbReference>
<dbReference type="Pfam" id="PF15628">
    <property type="entry name" value="RRM_DME"/>
    <property type="match status" value="1"/>
</dbReference>
<dbReference type="GO" id="GO:0141166">
    <property type="term" value="P:chromosomal 5-methylcytosine DNA demethylation pathway"/>
    <property type="evidence" value="ECO:0007669"/>
    <property type="project" value="InterPro"/>
</dbReference>
<feature type="region of interest" description="Disordered" evidence="9">
    <location>
        <begin position="214"/>
        <end position="246"/>
    </location>
</feature>
<dbReference type="GO" id="GO:0019104">
    <property type="term" value="F:DNA N-glycosylase activity"/>
    <property type="evidence" value="ECO:0007669"/>
    <property type="project" value="InterPro"/>
</dbReference>
<evidence type="ECO:0000256" key="8">
    <source>
        <dbReference type="ARBA" id="ARBA00023242"/>
    </source>
</evidence>
<comment type="subcellular location">
    <subcellularLocation>
        <location evidence="2">Nucleus</location>
    </subcellularLocation>
</comment>
<dbReference type="InterPro" id="IPR003265">
    <property type="entry name" value="HhH-GPD_domain"/>
</dbReference>
<dbReference type="InterPro" id="IPR003651">
    <property type="entry name" value="Endonuclease3_FeS-loop_motif"/>
</dbReference>
<keyword evidence="11" id="KW-1185">Reference proteome</keyword>
<gene>
    <name evidence="12" type="primary">LOC115735465</name>
</gene>
<comment type="cofactor">
    <cofactor evidence="1">
        <name>[4Fe-4S] cluster</name>
        <dbReference type="ChEBI" id="CHEBI:49883"/>
    </cofactor>
</comment>
<evidence type="ECO:0000256" key="7">
    <source>
        <dbReference type="ARBA" id="ARBA00023125"/>
    </source>
</evidence>
<evidence type="ECO:0000256" key="2">
    <source>
        <dbReference type="ARBA" id="ARBA00004123"/>
    </source>
</evidence>
<evidence type="ECO:0000256" key="1">
    <source>
        <dbReference type="ARBA" id="ARBA00001966"/>
    </source>
</evidence>
<keyword evidence="4" id="KW-0479">Metal-binding</keyword>
<sequence length="771" mass="87337">MKLQKELDRIIQKIMDLNIGDVPYKSKTNKKTKKPPSTQGILVCYEPKAKKKAPRVELDSETVRRWELLILLDDGGANEADDKDTDRKWERERGVFRGRVEWFLARMHLILGDRHFTFWKGSVVDSIIGVYLTQNVSDYLSSNAFMSLASKFPLYPVKGEENGDREITDVQETIGSDPEPRCSSGDDNPIKIQVDQIQELHNILKQFLGKEETVSAQGDMKHEKGHAGSQASASGEKKKKVKVKEKKTDPLEWEELRRLYSSVGPRIPDHMDSVDWDAVRRAKPEEVAEAIQARGQHRILAKRIQDFLNELVRKQGSIDLEWLRNCPPDKAKEYLLEIPGLGLKSVECVRLLALQHVAFPVDVNVGRIAVRLGWVPLEPLPENLQIHLLEKFPVMDEIQKYLWPRLRELDQRTLYELHYHLITLGKVFCTKTKPNCNACPMRGECKHYASAYASARLSLPAPKAAKNPVTTGENAIVLCNGESTAALGATSLLESGYQTGSCEPIIEEPESPKIASNELLERDIEDFCYDDGDEIPTIKLSSANFSTDLQSPIYDAGMFEENSRALVALNDFIPMPKLKEVTRLRTEHHVYELPDSHPLLRELPMREADDPCPYLLLIWTEDEAADSSKSSNGACDSCPTTEACNEQTCREQSCATIKGTLLIPCRTSLRARFPLNGTYFQVNEVFADHESSHNPIDVPRRWIWNLPRRMVYFGTSASSIFKGLTMGKIQYCFRKGFVCVRGIDRKTGAPRPLISRFHRQPNKPLKAKKAT</sequence>
<dbReference type="CDD" id="cd00056">
    <property type="entry name" value="ENDO3c"/>
    <property type="match status" value="1"/>
</dbReference>
<feature type="domain" description="HhH-GPD" evidence="10">
    <location>
        <begin position="227"/>
        <end position="407"/>
    </location>
</feature>
<dbReference type="GO" id="GO:0051539">
    <property type="term" value="F:4 iron, 4 sulfur cluster binding"/>
    <property type="evidence" value="ECO:0007669"/>
    <property type="project" value="InterPro"/>
</dbReference>
<proteinExistence type="inferred from homology"/>
<dbReference type="InterPro" id="IPR023170">
    <property type="entry name" value="HhH_base_excis_C"/>
</dbReference>
<dbReference type="GO" id="GO:0005634">
    <property type="term" value="C:nucleus"/>
    <property type="evidence" value="ECO:0007669"/>
    <property type="project" value="UniProtKB-SubCell"/>
</dbReference>
<dbReference type="RefSeq" id="XP_030522569.2">
    <property type="nucleotide sequence ID" value="XM_030666709.2"/>
</dbReference>
<evidence type="ECO:0000256" key="4">
    <source>
        <dbReference type="ARBA" id="ARBA00022723"/>
    </source>
</evidence>
<dbReference type="InterPro" id="IPR044811">
    <property type="entry name" value="DME/ROS1"/>
</dbReference>
<dbReference type="SMART" id="SM00478">
    <property type="entry name" value="ENDO3c"/>
    <property type="match status" value="1"/>
</dbReference>
<dbReference type="PANTHER" id="PTHR46213:SF13">
    <property type="entry name" value="DEMETER-LIKE PROTEIN 2-RELATED"/>
    <property type="match status" value="1"/>
</dbReference>
<reference evidence="12" key="1">
    <citation type="submission" date="2025-08" db="UniProtKB">
        <authorList>
            <consortium name="RefSeq"/>
        </authorList>
    </citation>
    <scope>IDENTIFICATION</scope>
    <source>
        <tissue evidence="12">Leaf</tissue>
    </source>
</reference>
<dbReference type="PANTHER" id="PTHR46213">
    <property type="entry name" value="TRANSCRIPTIONAL ACTIVATOR DEMETER"/>
    <property type="match status" value="1"/>
</dbReference>
<keyword evidence="8" id="KW-0539">Nucleus</keyword>
<dbReference type="KEGG" id="rarg:115735465"/>
<dbReference type="GeneID" id="115735465"/>
<evidence type="ECO:0000313" key="12">
    <source>
        <dbReference type="RefSeq" id="XP_030522569.2"/>
    </source>
</evidence>
<keyword evidence="5" id="KW-0408">Iron</keyword>
<feature type="compositionally biased region" description="Basic and acidic residues" evidence="9">
    <location>
        <begin position="214"/>
        <end position="226"/>
    </location>
</feature>
<name>A0A8B8NKD0_9MYRT</name>
<dbReference type="SMART" id="SM00525">
    <property type="entry name" value="FES"/>
    <property type="match status" value="1"/>
</dbReference>
<keyword evidence="6" id="KW-0411">Iron-sulfur</keyword>
<dbReference type="GO" id="GO:0003677">
    <property type="term" value="F:DNA binding"/>
    <property type="evidence" value="ECO:0007669"/>
    <property type="project" value="UniProtKB-KW"/>
</dbReference>
<protein>
    <submittedName>
        <fullName evidence="12">Transcriptional activator DEMETER-like</fullName>
    </submittedName>
</protein>
<dbReference type="InterPro" id="IPR028925">
    <property type="entry name" value="RRM_DME"/>
</dbReference>
<evidence type="ECO:0000256" key="3">
    <source>
        <dbReference type="ARBA" id="ARBA00005646"/>
    </source>
</evidence>